<dbReference type="SUPFAM" id="SSF53850">
    <property type="entry name" value="Periplasmic binding protein-like II"/>
    <property type="match status" value="1"/>
</dbReference>
<gene>
    <name evidence="2" type="ORF">CLV80_11293</name>
</gene>
<dbReference type="AlphaFoldDB" id="A0A2T0VV89"/>
<evidence type="ECO:0000313" key="3">
    <source>
        <dbReference type="Proteomes" id="UP000238007"/>
    </source>
</evidence>
<dbReference type="InterPro" id="IPR005064">
    <property type="entry name" value="BUG"/>
</dbReference>
<dbReference type="Gene3D" id="3.40.190.10">
    <property type="entry name" value="Periplasmic binding protein-like II"/>
    <property type="match status" value="1"/>
</dbReference>
<comment type="similarity">
    <text evidence="1">Belongs to the UPF0065 (bug) family.</text>
</comment>
<dbReference type="EMBL" id="PVTP01000012">
    <property type="protein sequence ID" value="PRY75506.1"/>
    <property type="molecule type" value="Genomic_DNA"/>
</dbReference>
<comment type="caution">
    <text evidence="2">The sequence shown here is derived from an EMBL/GenBank/DDBJ whole genome shotgun (WGS) entry which is preliminary data.</text>
</comment>
<dbReference type="Gene3D" id="3.40.190.150">
    <property type="entry name" value="Bordetella uptake gene, domain 1"/>
    <property type="match status" value="1"/>
</dbReference>
<keyword evidence="3" id="KW-1185">Reference proteome</keyword>
<dbReference type="PANTHER" id="PTHR42928">
    <property type="entry name" value="TRICARBOXYLATE-BINDING PROTEIN"/>
    <property type="match status" value="1"/>
</dbReference>
<evidence type="ECO:0000256" key="1">
    <source>
        <dbReference type="ARBA" id="ARBA00006987"/>
    </source>
</evidence>
<reference evidence="2 3" key="1">
    <citation type="submission" date="2018-03" db="EMBL/GenBank/DDBJ databases">
        <title>Genomic Encyclopedia of Archaeal and Bacterial Type Strains, Phase II (KMG-II): from individual species to whole genera.</title>
        <authorList>
            <person name="Goeker M."/>
        </authorList>
    </citation>
    <scope>NUCLEOTIDE SEQUENCE [LARGE SCALE GENOMIC DNA]</scope>
    <source>
        <strain evidence="2 3">DSM 101533</strain>
    </source>
</reference>
<dbReference type="Proteomes" id="UP000238007">
    <property type="component" value="Unassembled WGS sequence"/>
</dbReference>
<evidence type="ECO:0000313" key="2">
    <source>
        <dbReference type="EMBL" id="PRY75506.1"/>
    </source>
</evidence>
<accession>A0A2T0VV89</accession>
<sequence>MQCGCYGTGRPYGPGDIYVWRSYHMIFKATRIAVTSAIFGASALAASAQGYTPENAECIAPANPGGGWDFTCRQVGRSLQEQGILDHTMQVVNLAGGGGGVAFAEVVNKRSDENDLIVAASAATATRLAQGAYPGNTMDEVRWLAAIGADYGVVAVAADSDIADLPALLDMIKNDPTSVSVAGGSAVGGWDHLKVLIAADAYGVEDVRTVKYIAFDGGGEAVTQLLAGSVQAFTGDISEAKGFVDSGDIRVLAILSPERLEGEFADFPTAVEQGVDAIGANWRGFYAPGDMSDEAYDVWVSKIADLYASDEWKDIMAANGLAPLDLQGAAFEEFVSGSVEQIQQISKDIGIIK</sequence>
<dbReference type="InterPro" id="IPR042100">
    <property type="entry name" value="Bug_dom1"/>
</dbReference>
<proteinExistence type="inferred from homology"/>
<dbReference type="Pfam" id="PF03401">
    <property type="entry name" value="TctC"/>
    <property type="match status" value="1"/>
</dbReference>
<dbReference type="PIRSF" id="PIRSF017082">
    <property type="entry name" value="YflP"/>
    <property type="match status" value="1"/>
</dbReference>
<protein>
    <submittedName>
        <fullName evidence="2">Putative tricarboxylic transport membrane protein</fullName>
    </submittedName>
</protein>
<dbReference type="CDD" id="cd07012">
    <property type="entry name" value="PBP2_Bug_TTT"/>
    <property type="match status" value="1"/>
</dbReference>
<name>A0A2T0VV89_9RHOB</name>
<dbReference type="PANTHER" id="PTHR42928:SF3">
    <property type="entry name" value="UPF0065 PROTEIN YFLP"/>
    <property type="match status" value="1"/>
</dbReference>
<organism evidence="2 3">
    <name type="scientific">Yoonia maritima</name>
    <dbReference type="NCBI Taxonomy" id="1435347"/>
    <lineage>
        <taxon>Bacteria</taxon>
        <taxon>Pseudomonadati</taxon>
        <taxon>Pseudomonadota</taxon>
        <taxon>Alphaproteobacteria</taxon>
        <taxon>Rhodobacterales</taxon>
        <taxon>Paracoccaceae</taxon>
        <taxon>Yoonia</taxon>
    </lineage>
</organism>